<accession>A0ABD3VSB0</accession>
<evidence type="ECO:0000256" key="1">
    <source>
        <dbReference type="SAM" id="Phobius"/>
    </source>
</evidence>
<name>A0ABD3VSB0_SINWO</name>
<dbReference type="InterPro" id="IPR001304">
    <property type="entry name" value="C-type_lectin-like"/>
</dbReference>
<keyword evidence="1" id="KW-0812">Transmembrane</keyword>
<dbReference type="Gene3D" id="3.10.100.10">
    <property type="entry name" value="Mannose-Binding Protein A, subunit A"/>
    <property type="match status" value="1"/>
</dbReference>
<dbReference type="Pfam" id="PF00059">
    <property type="entry name" value="Lectin_C"/>
    <property type="match status" value="1"/>
</dbReference>
<keyword evidence="4" id="KW-1185">Reference proteome</keyword>
<dbReference type="InterPro" id="IPR016187">
    <property type="entry name" value="CTDL_fold"/>
</dbReference>
<proteinExistence type="predicted"/>
<dbReference type="Proteomes" id="UP001634394">
    <property type="component" value="Unassembled WGS sequence"/>
</dbReference>
<dbReference type="PROSITE" id="PS50041">
    <property type="entry name" value="C_TYPE_LECTIN_2"/>
    <property type="match status" value="1"/>
</dbReference>
<keyword evidence="1" id="KW-1133">Transmembrane helix</keyword>
<evidence type="ECO:0000313" key="4">
    <source>
        <dbReference type="Proteomes" id="UP001634394"/>
    </source>
</evidence>
<dbReference type="AlphaFoldDB" id="A0ABD3VSB0"/>
<dbReference type="EMBL" id="JBJQND010000010">
    <property type="protein sequence ID" value="KAL3863290.1"/>
    <property type="molecule type" value="Genomic_DNA"/>
</dbReference>
<dbReference type="CDD" id="cd00037">
    <property type="entry name" value="CLECT"/>
    <property type="match status" value="1"/>
</dbReference>
<feature type="transmembrane region" description="Helical" evidence="1">
    <location>
        <begin position="318"/>
        <end position="340"/>
    </location>
</feature>
<dbReference type="SMART" id="SM00034">
    <property type="entry name" value="CLECT"/>
    <property type="match status" value="1"/>
</dbReference>
<dbReference type="SUPFAM" id="SSF56436">
    <property type="entry name" value="C-type lectin-like"/>
    <property type="match status" value="1"/>
</dbReference>
<keyword evidence="1" id="KW-0472">Membrane</keyword>
<organism evidence="3 4">
    <name type="scientific">Sinanodonta woodiana</name>
    <name type="common">Chinese pond mussel</name>
    <name type="synonym">Anodonta woodiana</name>
    <dbReference type="NCBI Taxonomy" id="1069815"/>
    <lineage>
        <taxon>Eukaryota</taxon>
        <taxon>Metazoa</taxon>
        <taxon>Spiralia</taxon>
        <taxon>Lophotrochozoa</taxon>
        <taxon>Mollusca</taxon>
        <taxon>Bivalvia</taxon>
        <taxon>Autobranchia</taxon>
        <taxon>Heteroconchia</taxon>
        <taxon>Palaeoheterodonta</taxon>
        <taxon>Unionida</taxon>
        <taxon>Unionoidea</taxon>
        <taxon>Unionidae</taxon>
        <taxon>Unioninae</taxon>
        <taxon>Sinanodonta</taxon>
    </lineage>
</organism>
<dbReference type="InterPro" id="IPR016186">
    <property type="entry name" value="C-type_lectin-like/link_sf"/>
</dbReference>
<evidence type="ECO:0000259" key="2">
    <source>
        <dbReference type="PROSITE" id="PS50041"/>
    </source>
</evidence>
<protein>
    <recommendedName>
        <fullName evidence="2">C-type lectin domain-containing protein</fullName>
    </recommendedName>
</protein>
<feature type="domain" description="C-type lectin" evidence="2">
    <location>
        <begin position="12"/>
        <end position="143"/>
    </location>
</feature>
<reference evidence="3 4" key="1">
    <citation type="submission" date="2024-11" db="EMBL/GenBank/DDBJ databases">
        <title>Chromosome-level genome assembly of the freshwater bivalve Anodonta woodiana.</title>
        <authorList>
            <person name="Chen X."/>
        </authorList>
    </citation>
    <scope>NUCLEOTIDE SEQUENCE [LARGE SCALE GENOMIC DNA]</scope>
    <source>
        <strain evidence="3">MN2024</strain>
        <tissue evidence="3">Gills</tissue>
    </source>
</reference>
<comment type="caution">
    <text evidence="3">The sequence shown here is derived from an EMBL/GenBank/DDBJ whole genome shotgun (WGS) entry which is preliminary data.</text>
</comment>
<sequence length="359" mass="40166">MGALFLANSANRQSSIFTIHNVKKTWTESRAVCRETGGHLLSIQSSKEWEMWKHLLKSTIHSLGRFSGPFWSGLHSPNASDLNTFTWDDCSVPVYLNKPVSDYVPSYDPCVNIELQREVFSGVFIDLWLKGKNCNDSLPLVCETEILDCLPMKCDEAVINTSDGVCNTELCKFVANDTNTCQVHPIDADATLCHVFMPSHQRTDFFSVCYISNPNHTVTRCLVDLTINYNVTISEDYRLSACLTVERTTARLPDVQPRTTEGTLCTCPCKDLQFLSNFNNGSSPLVQGMLKELTIDRKNTSKNRMRKECAKDNRPSSVSIGAVGLAIIVVPLGLIIVLDLPQFYVDLPKMIRTIRSALK</sequence>
<gene>
    <name evidence="3" type="ORF">ACJMK2_005055</name>
</gene>
<evidence type="ECO:0000313" key="3">
    <source>
        <dbReference type="EMBL" id="KAL3863290.1"/>
    </source>
</evidence>